<dbReference type="PANTHER" id="PTHR35722:SF1">
    <property type="entry name" value="MAL D 1-ASSOCIATED PROTEIN"/>
    <property type="match status" value="1"/>
</dbReference>
<accession>A0AAN8ZII6</accession>
<organism evidence="2 3">
    <name type="scientific">Dillenia turbinata</name>
    <dbReference type="NCBI Taxonomy" id="194707"/>
    <lineage>
        <taxon>Eukaryota</taxon>
        <taxon>Viridiplantae</taxon>
        <taxon>Streptophyta</taxon>
        <taxon>Embryophyta</taxon>
        <taxon>Tracheophyta</taxon>
        <taxon>Spermatophyta</taxon>
        <taxon>Magnoliopsida</taxon>
        <taxon>eudicotyledons</taxon>
        <taxon>Gunneridae</taxon>
        <taxon>Pentapetalae</taxon>
        <taxon>Dilleniales</taxon>
        <taxon>Dilleniaceae</taxon>
        <taxon>Dillenia</taxon>
    </lineage>
</organism>
<evidence type="ECO:0008006" key="4">
    <source>
        <dbReference type="Google" id="ProtNLM"/>
    </source>
</evidence>
<sequence length="212" mass="23575">MWRDDKADETTHDLGISNYGEFDKQNPRFSADRCSTRRIVRSHCNTEEVEPGKFVRKCEKTEQLFKECSGRPAEMVQSNKEYTEEDVTDEVVKGYNSLGSSDAGPFGFPGLRSDIDAMRPFSFPGLRSDIDAVEQSMLAGFSRFFEAAEEMRDSFFKAFGSPFMGDGESSSSSLRAGGRNIPIKGDPRTEASDRPTNSDFGNLDISGLARDV</sequence>
<dbReference type="AlphaFoldDB" id="A0AAN8ZII6"/>
<comment type="caution">
    <text evidence="2">The sequence shown here is derived from an EMBL/GenBank/DDBJ whole genome shotgun (WGS) entry which is preliminary data.</text>
</comment>
<dbReference type="EMBL" id="JBAMMX010000004">
    <property type="protein sequence ID" value="KAK6942509.1"/>
    <property type="molecule type" value="Genomic_DNA"/>
</dbReference>
<gene>
    <name evidence="2" type="ORF">RJ641_027886</name>
</gene>
<dbReference type="InterPro" id="IPR053346">
    <property type="entry name" value="Fra_a_1-associated"/>
</dbReference>
<protein>
    <recommendedName>
        <fullName evidence="4">Mal d 1-associated protein</fullName>
    </recommendedName>
</protein>
<evidence type="ECO:0000256" key="1">
    <source>
        <dbReference type="SAM" id="MobiDB-lite"/>
    </source>
</evidence>
<dbReference type="Proteomes" id="UP001370490">
    <property type="component" value="Unassembled WGS sequence"/>
</dbReference>
<reference evidence="2 3" key="1">
    <citation type="submission" date="2023-12" db="EMBL/GenBank/DDBJ databases">
        <title>A high-quality genome assembly for Dillenia turbinata (Dilleniales).</title>
        <authorList>
            <person name="Chanderbali A."/>
        </authorList>
    </citation>
    <scope>NUCLEOTIDE SEQUENCE [LARGE SCALE GENOMIC DNA]</scope>
    <source>
        <strain evidence="2">LSX21</strain>
        <tissue evidence="2">Leaf</tissue>
    </source>
</reference>
<feature type="compositionally biased region" description="Basic and acidic residues" evidence="1">
    <location>
        <begin position="1"/>
        <end position="12"/>
    </location>
</feature>
<feature type="region of interest" description="Disordered" evidence="1">
    <location>
        <begin position="1"/>
        <end position="22"/>
    </location>
</feature>
<feature type="region of interest" description="Disordered" evidence="1">
    <location>
        <begin position="165"/>
        <end position="212"/>
    </location>
</feature>
<evidence type="ECO:0000313" key="3">
    <source>
        <dbReference type="Proteomes" id="UP001370490"/>
    </source>
</evidence>
<dbReference type="PANTHER" id="PTHR35722">
    <property type="entry name" value="MAL D 1-ASSOCIATED PROTEIN"/>
    <property type="match status" value="1"/>
</dbReference>
<evidence type="ECO:0000313" key="2">
    <source>
        <dbReference type="EMBL" id="KAK6942509.1"/>
    </source>
</evidence>
<keyword evidence="3" id="KW-1185">Reference proteome</keyword>
<name>A0AAN8ZII6_9MAGN</name>
<proteinExistence type="predicted"/>